<organism evidence="3 4">
    <name type="scientific">Fodinicurvata halophila</name>
    <dbReference type="NCBI Taxonomy" id="1419723"/>
    <lineage>
        <taxon>Bacteria</taxon>
        <taxon>Pseudomonadati</taxon>
        <taxon>Pseudomonadota</taxon>
        <taxon>Alphaproteobacteria</taxon>
        <taxon>Rhodospirillales</taxon>
        <taxon>Rhodovibrionaceae</taxon>
        <taxon>Fodinicurvata</taxon>
    </lineage>
</organism>
<dbReference type="InterPro" id="IPR011006">
    <property type="entry name" value="CheY-like_superfamily"/>
</dbReference>
<dbReference type="SUPFAM" id="SSF52172">
    <property type="entry name" value="CheY-like"/>
    <property type="match status" value="1"/>
</dbReference>
<evidence type="ECO:0000313" key="4">
    <source>
        <dbReference type="Proteomes" id="UP001595799"/>
    </source>
</evidence>
<gene>
    <name evidence="3" type="ORF">ACFOW6_05665</name>
</gene>
<dbReference type="InterPro" id="IPR050625">
    <property type="entry name" value="ParA/MinD_ATPase"/>
</dbReference>
<dbReference type="PANTHER" id="PTHR43384:SF6">
    <property type="entry name" value="SEPTUM SITE-DETERMINING PROTEIN MIND HOMOLOG, CHLOROPLASTIC"/>
    <property type="match status" value="1"/>
</dbReference>
<accession>A0ABV8UJI8</accession>
<comment type="caution">
    <text evidence="3">The sequence shown here is derived from an EMBL/GenBank/DDBJ whole genome shotgun (WGS) entry which is preliminary data.</text>
</comment>
<dbReference type="PANTHER" id="PTHR43384">
    <property type="entry name" value="SEPTUM SITE-DETERMINING PROTEIN MIND HOMOLOG, CHLOROPLASTIC-RELATED"/>
    <property type="match status" value="1"/>
</dbReference>
<dbReference type="Gene3D" id="3.40.50.300">
    <property type="entry name" value="P-loop containing nucleotide triphosphate hydrolases"/>
    <property type="match status" value="1"/>
</dbReference>
<keyword evidence="2" id="KW-0067">ATP-binding</keyword>
<sequence>MDTLEMRAMPDTGVMENRSQFMAFVSDSESEELIKGLVQQLLIPHASIQRGDISVAIRQLEEVRSPPLLIVDLSDSKMPLQDINALADVCEPGVKVIAIGEQNDVGLFRDLMRAGVSDYLVKPLNSSLLQTAVVSSEEGMDTRIGSKIARLSVFMGVHGGVGASTLAANIAYHFSSEFKRRTSLLDLDLQTGVSSLLLDSDPVSGLLEALDDPRRTDSLVVERLASKVDEKLFVFGSETPLERPISSGFRGMEAFLQEVRQQCHFVVADLPRHLLSPAAQMVRSASTIVLVTDLTLAGLRDTARYVQALGALQCPGEVLVVANKAPDSRSARFKESEIREQLGRDIDFTVSLDTKAFQDAELRGEPLIAGSHAASRQIKAIAERVSGRGDPRRTRGSILKRLIGR</sequence>
<evidence type="ECO:0000313" key="3">
    <source>
        <dbReference type="EMBL" id="MFC4351026.1"/>
    </source>
</evidence>
<name>A0ABV8UJI8_9PROT</name>
<dbReference type="SUPFAM" id="SSF52540">
    <property type="entry name" value="P-loop containing nucleoside triphosphate hydrolases"/>
    <property type="match status" value="1"/>
</dbReference>
<evidence type="ECO:0000256" key="2">
    <source>
        <dbReference type="ARBA" id="ARBA00022840"/>
    </source>
</evidence>
<keyword evidence="1" id="KW-0547">Nucleotide-binding</keyword>
<protein>
    <submittedName>
        <fullName evidence="3">CpaE family protein</fullName>
    </submittedName>
</protein>
<dbReference type="Proteomes" id="UP001595799">
    <property type="component" value="Unassembled WGS sequence"/>
</dbReference>
<dbReference type="InterPro" id="IPR027417">
    <property type="entry name" value="P-loop_NTPase"/>
</dbReference>
<dbReference type="Gene3D" id="3.40.50.2300">
    <property type="match status" value="1"/>
</dbReference>
<keyword evidence="4" id="KW-1185">Reference proteome</keyword>
<proteinExistence type="predicted"/>
<dbReference type="RefSeq" id="WP_382421368.1">
    <property type="nucleotide sequence ID" value="NZ_JBHSCW010000003.1"/>
</dbReference>
<reference evidence="4" key="1">
    <citation type="journal article" date="2019" name="Int. J. Syst. Evol. Microbiol.">
        <title>The Global Catalogue of Microorganisms (GCM) 10K type strain sequencing project: providing services to taxonomists for standard genome sequencing and annotation.</title>
        <authorList>
            <consortium name="The Broad Institute Genomics Platform"/>
            <consortium name="The Broad Institute Genome Sequencing Center for Infectious Disease"/>
            <person name="Wu L."/>
            <person name="Ma J."/>
        </authorList>
    </citation>
    <scope>NUCLEOTIDE SEQUENCE [LARGE SCALE GENOMIC DNA]</scope>
    <source>
        <strain evidence="4">CECT 8472</strain>
    </source>
</reference>
<evidence type="ECO:0000256" key="1">
    <source>
        <dbReference type="ARBA" id="ARBA00022741"/>
    </source>
</evidence>
<dbReference type="EMBL" id="JBHSCW010000003">
    <property type="protein sequence ID" value="MFC4351026.1"/>
    <property type="molecule type" value="Genomic_DNA"/>
</dbReference>